<dbReference type="Proteomes" id="UP000185490">
    <property type="component" value="Chromosome"/>
</dbReference>
<reference evidence="2 3" key="1">
    <citation type="submission" date="2014-02" db="EMBL/GenBank/DDBJ databases">
        <title>Diversity of Thermotogales isolates from hydrothermal vents.</title>
        <authorList>
            <person name="Haverkamp T.H.A."/>
            <person name="Lossouarn J."/>
            <person name="Geslin C."/>
            <person name="Nesbo C.L."/>
        </authorList>
    </citation>
    <scope>NUCLEOTIDE SEQUENCE [LARGE SCALE GENOMIC DNA]</scope>
    <source>
        <strain evidence="2 3">431</strain>
    </source>
</reference>
<accession>A0ABM6GDC2</accession>
<dbReference type="PRINTS" id="PR00081">
    <property type="entry name" value="GDHRDH"/>
</dbReference>
<protein>
    <submittedName>
        <fullName evidence="2">Short-chain dehydrogenase</fullName>
    </submittedName>
</protein>
<dbReference type="Gene3D" id="3.40.50.720">
    <property type="entry name" value="NAD(P)-binding Rossmann-like Domain"/>
    <property type="match status" value="1"/>
</dbReference>
<name>A0ABM6GDC2_9BACT</name>
<keyword evidence="3" id="KW-1185">Reference proteome</keyword>
<proteinExistence type="inferred from homology"/>
<dbReference type="PANTHER" id="PTHR45458">
    <property type="entry name" value="SHORT-CHAIN DEHYDROGENASE/REDUCTASE SDR"/>
    <property type="match status" value="1"/>
</dbReference>
<dbReference type="PRINTS" id="PR00080">
    <property type="entry name" value="SDRFAMILY"/>
</dbReference>
<dbReference type="EMBL" id="CP007389">
    <property type="protein sequence ID" value="APT73574.1"/>
    <property type="molecule type" value="Genomic_DNA"/>
</dbReference>
<dbReference type="RefSeq" id="WP_012056775.1">
    <property type="nucleotide sequence ID" value="NZ_CP007389.1"/>
</dbReference>
<dbReference type="CDD" id="cd05325">
    <property type="entry name" value="carb_red_sniffer_like_SDR_c"/>
    <property type="match status" value="1"/>
</dbReference>
<evidence type="ECO:0000313" key="2">
    <source>
        <dbReference type="EMBL" id="APT73574.1"/>
    </source>
</evidence>
<dbReference type="SUPFAM" id="SSF51735">
    <property type="entry name" value="NAD(P)-binding Rossmann-fold domains"/>
    <property type="match status" value="1"/>
</dbReference>
<gene>
    <name evidence="2" type="ORF">BW47_02915</name>
</gene>
<dbReference type="InterPro" id="IPR036291">
    <property type="entry name" value="NAD(P)-bd_dom_sf"/>
</dbReference>
<evidence type="ECO:0000256" key="1">
    <source>
        <dbReference type="RuleBase" id="RU000363"/>
    </source>
</evidence>
<dbReference type="Pfam" id="PF00106">
    <property type="entry name" value="adh_short"/>
    <property type="match status" value="1"/>
</dbReference>
<dbReference type="InterPro" id="IPR052184">
    <property type="entry name" value="SDR_enzymes"/>
</dbReference>
<sequence length="206" mass="22916">MTILVTGANRGIGLALVKEAKKRGHMVIQTMRKSINKAYYLDLSDLNSIEKFVDELPLEIDVLINNAGILYKDKFGILNYENFLNSFKVNTLGALFLTETLYKRNKLRKKVINITSILGSIELTNNTPSFSYSISKAALNMVTKLLSTNLKGISVISVHPGWVRTDMGGKEAPIFPEESAKGILNIAEQVEDTGTFIDYTGKLLPW</sequence>
<evidence type="ECO:0000313" key="3">
    <source>
        <dbReference type="Proteomes" id="UP000185490"/>
    </source>
</evidence>
<dbReference type="PANTHER" id="PTHR45458:SF1">
    <property type="entry name" value="SHORT CHAIN DEHYDROGENASE"/>
    <property type="match status" value="1"/>
</dbReference>
<dbReference type="InterPro" id="IPR002347">
    <property type="entry name" value="SDR_fam"/>
</dbReference>
<comment type="similarity">
    <text evidence="1">Belongs to the short-chain dehydrogenases/reductases (SDR) family.</text>
</comment>
<organism evidence="2 3">
    <name type="scientific">Thermosipho melanesiensis</name>
    <dbReference type="NCBI Taxonomy" id="46541"/>
    <lineage>
        <taxon>Bacteria</taxon>
        <taxon>Thermotogati</taxon>
        <taxon>Thermotogota</taxon>
        <taxon>Thermotogae</taxon>
        <taxon>Thermotogales</taxon>
        <taxon>Fervidobacteriaceae</taxon>
        <taxon>Thermosipho</taxon>
    </lineage>
</organism>